<comment type="caution">
    <text evidence="3">The sequence shown here is derived from an EMBL/GenBank/DDBJ whole genome shotgun (WGS) entry which is preliminary data.</text>
</comment>
<gene>
    <name evidence="2" type="ORF">GCM10007422_13880</name>
    <name evidence="3" type="ORF">GGQ60_000218</name>
</gene>
<keyword evidence="1" id="KW-0732">Signal</keyword>
<evidence type="ECO:0000313" key="3">
    <source>
        <dbReference type="EMBL" id="MBB4106258.1"/>
    </source>
</evidence>
<name>A0A7W6K6S8_9SPHI</name>
<dbReference type="EMBL" id="BMHZ01000002">
    <property type="protein sequence ID" value="GGH00549.1"/>
    <property type="molecule type" value="Genomic_DNA"/>
</dbReference>
<evidence type="ECO:0000256" key="1">
    <source>
        <dbReference type="SAM" id="SignalP"/>
    </source>
</evidence>
<evidence type="ECO:0008006" key="6">
    <source>
        <dbReference type="Google" id="ProtNLM"/>
    </source>
</evidence>
<dbReference type="CDD" id="cd19958">
    <property type="entry name" value="pyocin_knob"/>
    <property type="match status" value="1"/>
</dbReference>
<sequence>MKVKKVLLYILLMYNGKAAFSQQLNYFAALTRFKREIADKGVLSKIKITIDSVPLVNSMRSFAGPYALNNYIAGNTDLNTYQEPGLYEFETAGGFLTNTPHGTVTSSNFKVISLGQSARNAQLMFETSNNSVWVRNNWDWGTGMQHTPWDRLALISELGTSAFVGYAYDADPHTMARRDDGGHLKANYFRTQAMLEVGSTALTGIFASSGDEFMRKFDVTSLRNFLGVPAQGETFASVTARDNHAYSNLALSKPDTPNPNTTGGDRDYGSLGFYNSNFGLENARVEAYYAAGQYVDRGGLKFYTREGDGLQTRMTIWPNGNVGIGTSVPNEKLTVNGKIKAIEIRVDGQGAPDYVFEDSYRKLSLPEIEQYIKINKHLPEIPSAKVLEMEGMAIGEMNRLLLKKIEELTLHLIEKDKALTTQHADVIALQKQLRDQQQILLTLQAEVKQLLPKQAKIK</sequence>
<reference evidence="2" key="1">
    <citation type="journal article" date="2014" name="Int. J. Syst. Evol. Microbiol.">
        <title>Complete genome of a new Firmicutes species belonging to the dominant human colonic microbiota ('Ruminococcus bicirculans') reveals two chromosomes and a selective capacity to utilize plant glucans.</title>
        <authorList>
            <consortium name="NISC Comparative Sequencing Program"/>
            <person name="Wegmann U."/>
            <person name="Louis P."/>
            <person name="Goesmann A."/>
            <person name="Henrissat B."/>
            <person name="Duncan S.H."/>
            <person name="Flint H.J."/>
        </authorList>
    </citation>
    <scope>NUCLEOTIDE SEQUENCE</scope>
    <source>
        <strain evidence="2">CGMCC 1.15287</strain>
    </source>
</reference>
<accession>A0A7W6K6S8</accession>
<dbReference type="AlphaFoldDB" id="A0A7W6K6S8"/>
<feature type="signal peptide" evidence="1">
    <location>
        <begin position="1"/>
        <end position="18"/>
    </location>
</feature>
<organism evidence="3 4">
    <name type="scientific">Pedobacter zeae</name>
    <dbReference type="NCBI Taxonomy" id="1737356"/>
    <lineage>
        <taxon>Bacteria</taxon>
        <taxon>Pseudomonadati</taxon>
        <taxon>Bacteroidota</taxon>
        <taxon>Sphingobacteriia</taxon>
        <taxon>Sphingobacteriales</taxon>
        <taxon>Sphingobacteriaceae</taxon>
        <taxon>Pedobacter</taxon>
    </lineage>
</organism>
<reference evidence="5" key="2">
    <citation type="journal article" date="2019" name="Int. J. Syst. Evol. Microbiol.">
        <title>The Global Catalogue of Microorganisms (GCM) 10K type strain sequencing project: providing services to taxonomists for standard genome sequencing and annotation.</title>
        <authorList>
            <consortium name="The Broad Institute Genomics Platform"/>
            <consortium name="The Broad Institute Genome Sequencing Center for Infectious Disease"/>
            <person name="Wu L."/>
            <person name="Ma J."/>
        </authorList>
    </citation>
    <scope>NUCLEOTIDE SEQUENCE [LARGE SCALE GENOMIC DNA]</scope>
    <source>
        <strain evidence="5">CGMCC 1.15287</strain>
    </source>
</reference>
<dbReference type="EMBL" id="JACIEF010000001">
    <property type="protein sequence ID" value="MBB4106258.1"/>
    <property type="molecule type" value="Genomic_DNA"/>
</dbReference>
<evidence type="ECO:0000313" key="2">
    <source>
        <dbReference type="EMBL" id="GGH00549.1"/>
    </source>
</evidence>
<evidence type="ECO:0000313" key="4">
    <source>
        <dbReference type="Proteomes" id="UP000532273"/>
    </source>
</evidence>
<protein>
    <recommendedName>
        <fullName evidence="6">Peptidase S74 domain-containing protein</fullName>
    </recommendedName>
</protein>
<reference evidence="2" key="4">
    <citation type="submission" date="2024-05" db="EMBL/GenBank/DDBJ databases">
        <authorList>
            <person name="Sun Q."/>
            <person name="Zhou Y."/>
        </authorList>
    </citation>
    <scope>NUCLEOTIDE SEQUENCE</scope>
    <source>
        <strain evidence="2">CGMCC 1.15287</strain>
    </source>
</reference>
<reference evidence="3 4" key="3">
    <citation type="submission" date="2020-08" db="EMBL/GenBank/DDBJ databases">
        <title>Genomic Encyclopedia of Type Strains, Phase IV (KMG-IV): sequencing the most valuable type-strain genomes for metagenomic binning, comparative biology and taxonomic classification.</title>
        <authorList>
            <person name="Goeker M."/>
        </authorList>
    </citation>
    <scope>NUCLEOTIDE SEQUENCE [LARGE SCALE GENOMIC DNA]</scope>
    <source>
        <strain evidence="3 4">DSM 100774</strain>
    </source>
</reference>
<dbReference type="RefSeq" id="WP_183759543.1">
    <property type="nucleotide sequence ID" value="NZ_BMHZ01000002.1"/>
</dbReference>
<dbReference type="Proteomes" id="UP000532273">
    <property type="component" value="Unassembled WGS sequence"/>
</dbReference>
<evidence type="ECO:0000313" key="5">
    <source>
        <dbReference type="Proteomes" id="UP000642938"/>
    </source>
</evidence>
<dbReference type="Proteomes" id="UP000642938">
    <property type="component" value="Unassembled WGS sequence"/>
</dbReference>
<keyword evidence="5" id="KW-1185">Reference proteome</keyword>
<feature type="chain" id="PRO_5030647173" description="Peptidase S74 domain-containing protein" evidence="1">
    <location>
        <begin position="19"/>
        <end position="458"/>
    </location>
</feature>
<proteinExistence type="predicted"/>